<evidence type="ECO:0000313" key="2">
    <source>
        <dbReference type="Proteomes" id="UP001176961"/>
    </source>
</evidence>
<dbReference type="EMBL" id="CATQJL010000316">
    <property type="protein sequence ID" value="CAJ0605103.1"/>
    <property type="molecule type" value="Genomic_DNA"/>
</dbReference>
<evidence type="ECO:0000313" key="1">
    <source>
        <dbReference type="EMBL" id="CAJ0605103.1"/>
    </source>
</evidence>
<comment type="caution">
    <text evidence="1">The sequence shown here is derived from an EMBL/GenBank/DDBJ whole genome shotgun (WGS) entry which is preliminary data.</text>
</comment>
<sequence>MSIDSYLSARFPGEVHFVSIAYIERSPLTGPESASFNAFHVFECSAESAFTSSCSPRVAAPQAPSIDADIISKR</sequence>
<organism evidence="1 2">
    <name type="scientific">Cylicocyclus nassatus</name>
    <name type="common">Nematode worm</name>
    <dbReference type="NCBI Taxonomy" id="53992"/>
    <lineage>
        <taxon>Eukaryota</taxon>
        <taxon>Metazoa</taxon>
        <taxon>Ecdysozoa</taxon>
        <taxon>Nematoda</taxon>
        <taxon>Chromadorea</taxon>
        <taxon>Rhabditida</taxon>
        <taxon>Rhabditina</taxon>
        <taxon>Rhabditomorpha</taxon>
        <taxon>Strongyloidea</taxon>
        <taxon>Strongylidae</taxon>
        <taxon>Cylicocyclus</taxon>
    </lineage>
</organism>
<reference evidence="1" key="1">
    <citation type="submission" date="2023-07" db="EMBL/GenBank/DDBJ databases">
        <authorList>
            <consortium name="CYATHOMIX"/>
        </authorList>
    </citation>
    <scope>NUCLEOTIDE SEQUENCE</scope>
    <source>
        <strain evidence="1">N/A</strain>
    </source>
</reference>
<gene>
    <name evidence="1" type="ORF">CYNAS_LOCUS17086</name>
</gene>
<name>A0AA36MCC9_CYLNA</name>
<keyword evidence="2" id="KW-1185">Reference proteome</keyword>
<dbReference type="AlphaFoldDB" id="A0AA36MCC9"/>
<accession>A0AA36MCC9</accession>
<dbReference type="Proteomes" id="UP001176961">
    <property type="component" value="Unassembled WGS sequence"/>
</dbReference>
<protein>
    <submittedName>
        <fullName evidence="1">Uncharacterized protein</fullName>
    </submittedName>
</protein>
<proteinExistence type="predicted"/>